<dbReference type="Proteomes" id="UP000215086">
    <property type="component" value="Chromosome"/>
</dbReference>
<keyword evidence="4" id="KW-0663">Pyridoxal phosphate</keyword>
<keyword evidence="7" id="KW-1185">Reference proteome</keyword>
<name>A0A286RBR3_9BACT</name>
<evidence type="ECO:0000256" key="1">
    <source>
        <dbReference type="ARBA" id="ARBA00001275"/>
    </source>
</evidence>
<dbReference type="GO" id="GO:0008184">
    <property type="term" value="F:glycogen phosphorylase activity"/>
    <property type="evidence" value="ECO:0007669"/>
    <property type="project" value="InterPro"/>
</dbReference>
<reference evidence="6 7" key="1">
    <citation type="journal article" name="Front. Microbiol.">
        <title>Sugar Metabolism of the First Thermophilic Planctomycete Thermogutta terrifontis: Comparative Genomic and Transcriptomic Approaches.</title>
        <authorList>
            <person name="Elcheninov A.G."/>
            <person name="Menzel P."/>
            <person name="Gudbergsdottir S.R."/>
            <person name="Slesarev A.I."/>
            <person name="Kadnikov V.V."/>
            <person name="Krogh A."/>
            <person name="Bonch-Osmolovskaya E.A."/>
            <person name="Peng X."/>
            <person name="Kublanov I.V."/>
        </authorList>
    </citation>
    <scope>NUCLEOTIDE SEQUENCE [LARGE SCALE GENOMIC DNA]</scope>
    <source>
        <strain evidence="6 7">R1</strain>
    </source>
</reference>
<dbReference type="AlphaFoldDB" id="A0A286RBR3"/>
<comment type="similarity">
    <text evidence="2">Belongs to the glycogen phosphorylase family.</text>
</comment>
<feature type="domain" description="DUF3417" evidence="5">
    <location>
        <begin position="45"/>
        <end position="144"/>
    </location>
</feature>
<dbReference type="Pfam" id="PF00343">
    <property type="entry name" value="Phosphorylase"/>
    <property type="match status" value="1"/>
</dbReference>
<dbReference type="InterPro" id="IPR000811">
    <property type="entry name" value="Glyco_trans_35"/>
</dbReference>
<dbReference type="SUPFAM" id="SSF53756">
    <property type="entry name" value="UDP-Glycosyltransferase/glycogen phosphorylase"/>
    <property type="match status" value="1"/>
</dbReference>
<dbReference type="InterPro" id="IPR024517">
    <property type="entry name" value="Glycogen_phosphorylase_DUF3417"/>
</dbReference>
<evidence type="ECO:0000313" key="7">
    <source>
        <dbReference type="Proteomes" id="UP000215086"/>
    </source>
</evidence>
<dbReference type="PANTHER" id="PTHR42655:SF1">
    <property type="entry name" value="GLYCOGEN PHOSPHORYLASE"/>
    <property type="match status" value="1"/>
</dbReference>
<evidence type="ECO:0000256" key="2">
    <source>
        <dbReference type="ARBA" id="ARBA00006047"/>
    </source>
</evidence>
<dbReference type="GO" id="GO:0005975">
    <property type="term" value="P:carbohydrate metabolic process"/>
    <property type="evidence" value="ECO:0007669"/>
    <property type="project" value="InterPro"/>
</dbReference>
<comment type="catalytic activity">
    <reaction evidence="1">
        <text>[(1-&gt;4)-alpha-D-glucosyl](n) + phosphate = [(1-&gt;4)-alpha-D-glucosyl](n-1) + alpha-D-glucose 1-phosphate</text>
        <dbReference type="Rhea" id="RHEA:41732"/>
        <dbReference type="Rhea" id="RHEA-COMP:9584"/>
        <dbReference type="Rhea" id="RHEA-COMP:9586"/>
        <dbReference type="ChEBI" id="CHEBI:15444"/>
        <dbReference type="ChEBI" id="CHEBI:43474"/>
        <dbReference type="ChEBI" id="CHEBI:58601"/>
        <dbReference type="EC" id="2.4.1.1"/>
    </reaction>
</comment>
<feature type="modified residue" description="N6-(pyridoxal phosphate)lysine" evidence="4">
    <location>
        <position position="631"/>
    </location>
</feature>
<dbReference type="NCBIfam" id="TIGR02094">
    <property type="entry name" value="more_P_ylases"/>
    <property type="match status" value="1"/>
</dbReference>
<dbReference type="EMBL" id="CP018477">
    <property type="protein sequence ID" value="ASV73393.1"/>
    <property type="molecule type" value="Genomic_DNA"/>
</dbReference>
<protein>
    <submittedName>
        <fullName evidence="6">Glycogen phosphorylase</fullName>
        <ecNumber evidence="6">2.4.1.1</ecNumber>
    </submittedName>
</protein>
<dbReference type="KEGG" id="ttf:THTE_0791"/>
<evidence type="ECO:0000256" key="4">
    <source>
        <dbReference type="PIRSR" id="PIRSR000460-1"/>
    </source>
</evidence>
<accession>A0A286RBR3</accession>
<keyword evidence="3" id="KW-0021">Allosteric enzyme</keyword>
<sequence>MPAVDQYTEWEWILMGIAELSTNHSIRPAVELSMSAQTMYDKCVTLARNLWWTWQPDVINLFRDLDPIRWRQLDHNPVALLAEMTPERLEARVAELALQSRINQAYRRLKEYLSERPLWARTNAGVLGSKPVAYFSLEYGVHESVPIYSGGLGVLSGDHCKSASDLGVPLVAIGLFYDQGYFKQHLTVDGWQEEEYIDVDVTKLPLDLVTDAQGKPIIITLETRTSRLMAKVWQMRVGRVNIYLLDTDVEGNSPEDRELTSRLYGGDNRTRIRQELVAGVGGVRVLRALGIKPGVYHLNEGHSAFAVLEVIREKMMDDGLSFDEAFREVRQCTVFTTHTPVPAGHDRFDAGLVEEHLGPLRDALGISHETLMGLGRVEPSRMDEPFCMTVLALKCSRKANAVSALHGRVTRQMWSSLFSWRVEDEVPIGHITNGVHIPSWLAWQMKLLYDRYFPDRWFERMGEPEVWQAIYNVDPGELWETHLTLKNQLLAFVRRRVSRQCRRRNEPDEVIEAARTILDPNILTIGFARRFATYKRAPLILHDIDRLARIVNDPQRPVQFIFSGKAHPRDTAGKEFIKAIANLRHDPRFAKRIVFIEDYDINVCRHMIQGVDVWLNTPRRPLEASGTSGQKAVLNGALHFSVLDGWWAEAYDGSNGFAIGHGATHRSEHVQDARDAESFYHVLETQVIPEFYDQDADGLPRRWVLRMMNSISSLAWRFSSHRMVADYVRLAYLPAACGTSAEMPR</sequence>
<dbReference type="EC" id="2.4.1.1" evidence="6"/>
<evidence type="ECO:0000256" key="3">
    <source>
        <dbReference type="ARBA" id="ARBA00022533"/>
    </source>
</evidence>
<dbReference type="PANTHER" id="PTHR42655">
    <property type="entry name" value="GLYCOGEN PHOSPHORYLASE"/>
    <property type="match status" value="1"/>
</dbReference>
<dbReference type="InterPro" id="IPR011834">
    <property type="entry name" value="Agluc_phsphrylas"/>
</dbReference>
<dbReference type="Gene3D" id="3.40.50.2000">
    <property type="entry name" value="Glycogen Phosphorylase B"/>
    <property type="match status" value="3"/>
</dbReference>
<dbReference type="PIRSF" id="PIRSF000460">
    <property type="entry name" value="Pprylas_GlgP"/>
    <property type="match status" value="1"/>
</dbReference>
<evidence type="ECO:0000259" key="5">
    <source>
        <dbReference type="Pfam" id="PF11897"/>
    </source>
</evidence>
<dbReference type="Pfam" id="PF11897">
    <property type="entry name" value="DUF3417"/>
    <property type="match status" value="1"/>
</dbReference>
<gene>
    <name evidence="6" type="ORF">THTE_0791</name>
</gene>
<organism evidence="6 7">
    <name type="scientific">Thermogutta terrifontis</name>
    <dbReference type="NCBI Taxonomy" id="1331910"/>
    <lineage>
        <taxon>Bacteria</taxon>
        <taxon>Pseudomonadati</taxon>
        <taxon>Planctomycetota</taxon>
        <taxon>Planctomycetia</taxon>
        <taxon>Pirellulales</taxon>
        <taxon>Thermoguttaceae</taxon>
        <taxon>Thermogutta</taxon>
    </lineage>
</organism>
<keyword evidence="6" id="KW-0808">Transferase</keyword>
<proteinExistence type="inferred from homology"/>
<dbReference type="InterPro" id="IPR052182">
    <property type="entry name" value="Glycogen/Maltodextrin_Phosph"/>
</dbReference>
<evidence type="ECO:0000313" key="6">
    <source>
        <dbReference type="EMBL" id="ASV73393.1"/>
    </source>
</evidence>
<keyword evidence="6" id="KW-0328">Glycosyltransferase</keyword>
<dbReference type="GO" id="GO:0030170">
    <property type="term" value="F:pyridoxal phosphate binding"/>
    <property type="evidence" value="ECO:0007669"/>
    <property type="project" value="InterPro"/>
</dbReference>